<keyword evidence="4" id="KW-1185">Reference proteome</keyword>
<accession>A0AAV1W2J2</accession>
<feature type="repeat" description="PPR" evidence="2">
    <location>
        <begin position="135"/>
        <end position="169"/>
    </location>
</feature>
<dbReference type="Gene3D" id="1.25.40.10">
    <property type="entry name" value="Tetratricopeptide repeat domain"/>
    <property type="match status" value="4"/>
</dbReference>
<protein>
    <recommendedName>
        <fullName evidence="5">Pentatricopeptide repeat-containing protein</fullName>
    </recommendedName>
</protein>
<evidence type="ECO:0008006" key="5">
    <source>
        <dbReference type="Google" id="ProtNLM"/>
    </source>
</evidence>
<dbReference type="Pfam" id="PF13041">
    <property type="entry name" value="PPR_2"/>
    <property type="match status" value="2"/>
</dbReference>
<dbReference type="PROSITE" id="PS51375">
    <property type="entry name" value="PPR"/>
    <property type="match status" value="5"/>
</dbReference>
<feature type="repeat" description="PPR" evidence="2">
    <location>
        <begin position="199"/>
        <end position="229"/>
    </location>
</feature>
<evidence type="ECO:0000256" key="2">
    <source>
        <dbReference type="PROSITE-ProRule" id="PRU00708"/>
    </source>
</evidence>
<dbReference type="InterPro" id="IPR046960">
    <property type="entry name" value="PPR_At4g14850-like_plant"/>
</dbReference>
<dbReference type="AlphaFoldDB" id="A0AAV1W2J2"/>
<dbReference type="EMBL" id="CAXHTB010000003">
    <property type="protein sequence ID" value="CAL0303448.1"/>
    <property type="molecule type" value="Genomic_DNA"/>
</dbReference>
<feature type="repeat" description="PPR" evidence="2">
    <location>
        <begin position="300"/>
        <end position="334"/>
    </location>
</feature>
<name>A0AAV1W2J2_LUPLU</name>
<dbReference type="GO" id="GO:0009451">
    <property type="term" value="P:RNA modification"/>
    <property type="evidence" value="ECO:0007669"/>
    <property type="project" value="InterPro"/>
</dbReference>
<organism evidence="3 4">
    <name type="scientific">Lupinus luteus</name>
    <name type="common">European yellow lupine</name>
    <dbReference type="NCBI Taxonomy" id="3873"/>
    <lineage>
        <taxon>Eukaryota</taxon>
        <taxon>Viridiplantae</taxon>
        <taxon>Streptophyta</taxon>
        <taxon>Embryophyta</taxon>
        <taxon>Tracheophyta</taxon>
        <taxon>Spermatophyta</taxon>
        <taxon>Magnoliopsida</taxon>
        <taxon>eudicotyledons</taxon>
        <taxon>Gunneridae</taxon>
        <taxon>Pentapetalae</taxon>
        <taxon>rosids</taxon>
        <taxon>fabids</taxon>
        <taxon>Fabales</taxon>
        <taxon>Fabaceae</taxon>
        <taxon>Papilionoideae</taxon>
        <taxon>50 kb inversion clade</taxon>
        <taxon>genistoids sensu lato</taxon>
        <taxon>core genistoids</taxon>
        <taxon>Genisteae</taxon>
        <taxon>Lupinus</taxon>
    </lineage>
</organism>
<proteinExistence type="predicted"/>
<sequence>MALELKKFLVQGLTTFNQLKHVHCRLLRLSLDQDNYLINIILRYSFHFGNTHYTNLIFNHTHHPNIYLYNTMIRGMVSNHSFHHAIQLYTSMRKDGFTPDDFTFPFVLKACARLDHFELGLNLHCLVVKTGFDCDVFAKTSLVCLYSKCGYLRDARKVFDDIPEKNVVSWTAIICGKLGDLKNGEWLDRYISESGLHRNVFLATSLVDMYAKCGSMEDARRVFDVMPEKDIVCWSAMIQGYASNGLPKEALDLFFEMQKENVRPDCYAIVGVLSACARLGALDLGNWAQGLMDTNEFLYNPVMGTALIDLYAKCGSMGQAFEIFKMMKGKDRVVFNAVISGLAMNGHVRATFGVFGQMGKYVMAVDILIA</sequence>
<dbReference type="PANTHER" id="PTHR47926">
    <property type="entry name" value="PENTATRICOPEPTIDE REPEAT-CONTAINING PROTEIN"/>
    <property type="match status" value="1"/>
</dbReference>
<dbReference type="Proteomes" id="UP001497480">
    <property type="component" value="Unassembled WGS sequence"/>
</dbReference>
<feature type="repeat" description="PPR" evidence="2">
    <location>
        <begin position="230"/>
        <end position="264"/>
    </location>
</feature>
<dbReference type="Pfam" id="PF01535">
    <property type="entry name" value="PPR"/>
    <property type="match status" value="3"/>
</dbReference>
<dbReference type="NCBIfam" id="TIGR00756">
    <property type="entry name" value="PPR"/>
    <property type="match status" value="4"/>
</dbReference>
<dbReference type="InterPro" id="IPR002885">
    <property type="entry name" value="PPR_rpt"/>
</dbReference>
<feature type="repeat" description="PPR" evidence="2">
    <location>
        <begin position="65"/>
        <end position="99"/>
    </location>
</feature>
<dbReference type="FunFam" id="1.25.40.10:FF:000344">
    <property type="entry name" value="Pentatricopeptide repeat-containing protein"/>
    <property type="match status" value="1"/>
</dbReference>
<comment type="caution">
    <text evidence="3">The sequence shown here is derived from an EMBL/GenBank/DDBJ whole genome shotgun (WGS) entry which is preliminary data.</text>
</comment>
<dbReference type="InterPro" id="IPR011990">
    <property type="entry name" value="TPR-like_helical_dom_sf"/>
</dbReference>
<dbReference type="PANTHER" id="PTHR47926:SF446">
    <property type="entry name" value="PENTACOTRIPEPTIDE-REPEAT REGION OF PRORP DOMAIN-CONTAINING PROTEIN"/>
    <property type="match status" value="1"/>
</dbReference>
<keyword evidence="1" id="KW-0677">Repeat</keyword>
<reference evidence="3 4" key="1">
    <citation type="submission" date="2024-03" db="EMBL/GenBank/DDBJ databases">
        <authorList>
            <person name="Martinez-Hernandez J."/>
        </authorList>
    </citation>
    <scope>NUCLEOTIDE SEQUENCE [LARGE SCALE GENOMIC DNA]</scope>
</reference>
<evidence type="ECO:0000313" key="3">
    <source>
        <dbReference type="EMBL" id="CAL0303448.1"/>
    </source>
</evidence>
<dbReference type="GO" id="GO:0003723">
    <property type="term" value="F:RNA binding"/>
    <property type="evidence" value="ECO:0007669"/>
    <property type="project" value="InterPro"/>
</dbReference>
<dbReference type="FunFam" id="1.25.40.10:FF:000450">
    <property type="entry name" value="Putative pentatricopeptide repeat-containing protein"/>
    <property type="match status" value="1"/>
</dbReference>
<gene>
    <name evidence="3" type="ORF">LLUT_LOCUS4508</name>
</gene>
<evidence type="ECO:0000256" key="1">
    <source>
        <dbReference type="ARBA" id="ARBA00022737"/>
    </source>
</evidence>
<evidence type="ECO:0000313" key="4">
    <source>
        <dbReference type="Proteomes" id="UP001497480"/>
    </source>
</evidence>